<sequence length="322" mass="37115">MELDVTMFPSKIKIMVLCQIVDQSLVGKKDIGIETKPKAVATTEYRGENEEKRSDKIESCDGKLQNLQKPVDNFENCTHNFSETANNFKNCVPKCQNCEQKSKNCDQNCQMSQQYSQNMDKNAQNGDENATSLAVEEKRIKENKVIVGENQVLVVVVRGKERMEFAMEKNCTVENVKQRVEECTDVPLKLQRLLHKGKYPKDNVHIETLIVRNNVMFMLLYAEQQYINMDIAKSTIEMQREYQEYVQQLNSLESKIGRNFFDKTDMMLRIAHLLDQVEILENNLQIAIDTKSSPALIETHQATKQLLDQIQAIAANIRTRNE</sequence>
<name>A0A1V9Z5L6_9STRA</name>
<proteinExistence type="predicted"/>
<organism evidence="3 4">
    <name type="scientific">Thraustotheca clavata</name>
    <dbReference type="NCBI Taxonomy" id="74557"/>
    <lineage>
        <taxon>Eukaryota</taxon>
        <taxon>Sar</taxon>
        <taxon>Stramenopiles</taxon>
        <taxon>Oomycota</taxon>
        <taxon>Saprolegniomycetes</taxon>
        <taxon>Saprolegniales</taxon>
        <taxon>Achlyaceae</taxon>
        <taxon>Thraustotheca</taxon>
    </lineage>
</organism>
<dbReference type="Proteomes" id="UP000243217">
    <property type="component" value="Unassembled WGS sequence"/>
</dbReference>
<dbReference type="EMBL" id="JNBS01002266">
    <property type="protein sequence ID" value="OQR93276.1"/>
    <property type="molecule type" value="Genomic_DNA"/>
</dbReference>
<dbReference type="AlphaFoldDB" id="A0A1V9Z5L6"/>
<keyword evidence="1" id="KW-0175">Coiled coil</keyword>
<evidence type="ECO:0000256" key="1">
    <source>
        <dbReference type="SAM" id="Coils"/>
    </source>
</evidence>
<dbReference type="CDD" id="cd17039">
    <property type="entry name" value="Ubl_ubiquitin_like"/>
    <property type="match status" value="1"/>
</dbReference>
<dbReference type="Gene3D" id="3.10.20.90">
    <property type="entry name" value="Phosphatidylinositol 3-kinase Catalytic Subunit, Chain A, domain 1"/>
    <property type="match status" value="1"/>
</dbReference>
<protein>
    <recommendedName>
        <fullName evidence="2">Ubiquitin-like domain-containing protein</fullName>
    </recommendedName>
</protein>
<evidence type="ECO:0000313" key="3">
    <source>
        <dbReference type="EMBL" id="OQR93276.1"/>
    </source>
</evidence>
<accession>A0A1V9Z5L6</accession>
<feature type="domain" description="Ubiquitin-like" evidence="2">
    <location>
        <begin position="150"/>
        <end position="220"/>
    </location>
</feature>
<evidence type="ECO:0000259" key="2">
    <source>
        <dbReference type="PROSITE" id="PS50053"/>
    </source>
</evidence>
<feature type="coiled-coil region" evidence="1">
    <location>
        <begin position="235"/>
        <end position="290"/>
    </location>
</feature>
<dbReference type="InterPro" id="IPR029071">
    <property type="entry name" value="Ubiquitin-like_domsf"/>
</dbReference>
<comment type="caution">
    <text evidence="3">The sequence shown here is derived from an EMBL/GenBank/DDBJ whole genome shotgun (WGS) entry which is preliminary data.</text>
</comment>
<dbReference type="SUPFAM" id="SSF54236">
    <property type="entry name" value="Ubiquitin-like"/>
    <property type="match status" value="1"/>
</dbReference>
<reference evidence="3 4" key="1">
    <citation type="journal article" date="2014" name="Genome Biol. Evol.">
        <title>The secreted proteins of Achlya hypogyna and Thraustotheca clavata identify the ancestral oomycete secretome and reveal gene acquisitions by horizontal gene transfer.</title>
        <authorList>
            <person name="Misner I."/>
            <person name="Blouin N."/>
            <person name="Leonard G."/>
            <person name="Richards T.A."/>
            <person name="Lane C.E."/>
        </authorList>
    </citation>
    <scope>NUCLEOTIDE SEQUENCE [LARGE SCALE GENOMIC DNA]</scope>
    <source>
        <strain evidence="3 4">ATCC 34112</strain>
    </source>
</reference>
<dbReference type="OrthoDB" id="417450at2759"/>
<dbReference type="Pfam" id="PF00240">
    <property type="entry name" value="ubiquitin"/>
    <property type="match status" value="1"/>
</dbReference>
<dbReference type="PROSITE" id="PS50053">
    <property type="entry name" value="UBIQUITIN_2"/>
    <property type="match status" value="1"/>
</dbReference>
<gene>
    <name evidence="3" type="ORF">THRCLA_08482</name>
</gene>
<keyword evidence="4" id="KW-1185">Reference proteome</keyword>
<dbReference type="InterPro" id="IPR000626">
    <property type="entry name" value="Ubiquitin-like_dom"/>
</dbReference>
<evidence type="ECO:0000313" key="4">
    <source>
        <dbReference type="Proteomes" id="UP000243217"/>
    </source>
</evidence>